<evidence type="ECO:0000313" key="3">
    <source>
        <dbReference type="Proteomes" id="UP000054217"/>
    </source>
</evidence>
<sequence>MTGKPVLYKLFSAVRSTSTHSPCFSCGAFATCSTKSDPAKIQRWLVPNKRKHQLPTALPSPTPKGRISS</sequence>
<keyword evidence="3" id="KW-1185">Reference proteome</keyword>
<reference evidence="2 3" key="1">
    <citation type="submission" date="2014-04" db="EMBL/GenBank/DDBJ databases">
        <authorList>
            <consortium name="DOE Joint Genome Institute"/>
            <person name="Kuo A."/>
            <person name="Kohler A."/>
            <person name="Costa M.D."/>
            <person name="Nagy L.G."/>
            <person name="Floudas D."/>
            <person name="Copeland A."/>
            <person name="Barry K.W."/>
            <person name="Cichocki N."/>
            <person name="Veneault-Fourrey C."/>
            <person name="LaButti K."/>
            <person name="Lindquist E.A."/>
            <person name="Lipzen A."/>
            <person name="Lundell T."/>
            <person name="Morin E."/>
            <person name="Murat C."/>
            <person name="Sun H."/>
            <person name="Tunlid A."/>
            <person name="Henrissat B."/>
            <person name="Grigoriev I.V."/>
            <person name="Hibbett D.S."/>
            <person name="Martin F."/>
            <person name="Nordberg H.P."/>
            <person name="Cantor M.N."/>
            <person name="Hua S.X."/>
        </authorList>
    </citation>
    <scope>NUCLEOTIDE SEQUENCE [LARGE SCALE GENOMIC DNA]</scope>
    <source>
        <strain evidence="2 3">Marx 270</strain>
    </source>
</reference>
<protein>
    <submittedName>
        <fullName evidence="2">Uncharacterized protein</fullName>
    </submittedName>
</protein>
<accession>A0A0C3IUA8</accession>
<feature type="region of interest" description="Disordered" evidence="1">
    <location>
        <begin position="48"/>
        <end position="69"/>
    </location>
</feature>
<evidence type="ECO:0000313" key="2">
    <source>
        <dbReference type="EMBL" id="KIO00443.1"/>
    </source>
</evidence>
<dbReference type="EMBL" id="KN831996">
    <property type="protein sequence ID" value="KIO00443.1"/>
    <property type="molecule type" value="Genomic_DNA"/>
</dbReference>
<reference evidence="3" key="2">
    <citation type="submission" date="2015-01" db="EMBL/GenBank/DDBJ databases">
        <title>Evolutionary Origins and Diversification of the Mycorrhizal Mutualists.</title>
        <authorList>
            <consortium name="DOE Joint Genome Institute"/>
            <consortium name="Mycorrhizal Genomics Consortium"/>
            <person name="Kohler A."/>
            <person name="Kuo A."/>
            <person name="Nagy L.G."/>
            <person name="Floudas D."/>
            <person name="Copeland A."/>
            <person name="Barry K.W."/>
            <person name="Cichocki N."/>
            <person name="Veneault-Fourrey C."/>
            <person name="LaButti K."/>
            <person name="Lindquist E.A."/>
            <person name="Lipzen A."/>
            <person name="Lundell T."/>
            <person name="Morin E."/>
            <person name="Murat C."/>
            <person name="Riley R."/>
            <person name="Ohm R."/>
            <person name="Sun H."/>
            <person name="Tunlid A."/>
            <person name="Henrissat B."/>
            <person name="Grigoriev I.V."/>
            <person name="Hibbett D.S."/>
            <person name="Martin F."/>
        </authorList>
    </citation>
    <scope>NUCLEOTIDE SEQUENCE [LARGE SCALE GENOMIC DNA]</scope>
    <source>
        <strain evidence="3">Marx 270</strain>
    </source>
</reference>
<organism evidence="2 3">
    <name type="scientific">Pisolithus tinctorius Marx 270</name>
    <dbReference type="NCBI Taxonomy" id="870435"/>
    <lineage>
        <taxon>Eukaryota</taxon>
        <taxon>Fungi</taxon>
        <taxon>Dikarya</taxon>
        <taxon>Basidiomycota</taxon>
        <taxon>Agaricomycotina</taxon>
        <taxon>Agaricomycetes</taxon>
        <taxon>Agaricomycetidae</taxon>
        <taxon>Boletales</taxon>
        <taxon>Sclerodermatineae</taxon>
        <taxon>Pisolithaceae</taxon>
        <taxon>Pisolithus</taxon>
    </lineage>
</organism>
<proteinExistence type="predicted"/>
<evidence type="ECO:0000256" key="1">
    <source>
        <dbReference type="SAM" id="MobiDB-lite"/>
    </source>
</evidence>
<gene>
    <name evidence="2" type="ORF">M404DRAFT_764021</name>
</gene>
<dbReference type="InParanoid" id="A0A0C3IUA8"/>
<dbReference type="HOGENOM" id="CLU_2776977_0_0_1"/>
<dbReference type="Proteomes" id="UP000054217">
    <property type="component" value="Unassembled WGS sequence"/>
</dbReference>
<dbReference type="AlphaFoldDB" id="A0A0C3IUA8"/>
<name>A0A0C3IUA8_PISTI</name>